<dbReference type="InterPro" id="IPR036291">
    <property type="entry name" value="NAD(P)-bd_dom_sf"/>
</dbReference>
<reference evidence="3 4" key="1">
    <citation type="journal article" date="2018" name="Syst. Appl. Microbiol.">
        <title>A new symbiotic nanoarchaeote (Candidatus Nanoclepta minutus) and its host (Zestosphaera tikiterensis gen. nov., sp. nov.) from a New Zealand hot spring.</title>
        <authorList>
            <person name="St John E."/>
            <person name="Liu Y."/>
            <person name="Podar M."/>
            <person name="Stott M.B."/>
            <person name="Meneghin J."/>
            <person name="Chen Z."/>
            <person name="Lagutin K."/>
            <person name="Mitchell K."/>
            <person name="Reysenbach A.L."/>
        </authorList>
    </citation>
    <scope>NUCLEOTIDE SEQUENCE [LARGE SCALE GENOMIC DNA]</scope>
    <source>
        <strain evidence="3">NZ3</strain>
    </source>
</reference>
<dbReference type="PROSITE" id="PS50975">
    <property type="entry name" value="ATP_GRASP"/>
    <property type="match status" value="1"/>
</dbReference>
<keyword evidence="1" id="KW-0547">Nucleotide-binding</keyword>
<protein>
    <recommendedName>
        <fullName evidence="2">ATP-grasp domain-containing protein</fullName>
    </recommendedName>
</protein>
<dbReference type="GO" id="GO:0046872">
    <property type="term" value="F:metal ion binding"/>
    <property type="evidence" value="ECO:0007669"/>
    <property type="project" value="InterPro"/>
</dbReference>
<dbReference type="EMBL" id="MWMI01000003">
    <property type="protein sequence ID" value="RIB35348.1"/>
    <property type="molecule type" value="Genomic_DNA"/>
</dbReference>
<gene>
    <name evidence="3" type="ORF">BXU00_02370</name>
</gene>
<evidence type="ECO:0000256" key="1">
    <source>
        <dbReference type="PROSITE-ProRule" id="PRU00409"/>
    </source>
</evidence>
<dbReference type="Gene3D" id="3.30.470.20">
    <property type="entry name" value="ATP-grasp fold, B domain"/>
    <property type="match status" value="1"/>
</dbReference>
<dbReference type="GO" id="GO:0005524">
    <property type="term" value="F:ATP binding"/>
    <property type="evidence" value="ECO:0007669"/>
    <property type="project" value="UniProtKB-UniRule"/>
</dbReference>
<dbReference type="AlphaFoldDB" id="A0A397WMS4"/>
<keyword evidence="1" id="KW-0067">ATP-binding</keyword>
<sequence>MNKILVTGAGGPAGINVIKLLKKEYYIVSTDINPYSEGFAISNKYYLISPASNEEQFIKDIEKIIEEEKIDLVIPTVDEEIEVLAKNNISFSEKIVIHPREIVEICLNKCNIYLYLKDKIPEIIPEFSLDPKDLNSEKVVKKPIKGRGSRNIYIGNKNEFKKEDGFFFVEYLPGREWTVDAIADKNSNIIIAVPRIRLKVREGISMVGEVKLDKKILEYVKEISEYLKFRGAFNVQFKEDINGNPKLQEINLRFSGGLDITAAAGANLPKILVKYWLYEEIPNGIEIKEGIYAKVPEVYKLK</sequence>
<feature type="domain" description="ATP-grasp" evidence="2">
    <location>
        <begin position="81"/>
        <end position="277"/>
    </location>
</feature>
<dbReference type="Pfam" id="PF21360">
    <property type="entry name" value="PylC-like_N"/>
    <property type="match status" value="1"/>
</dbReference>
<dbReference type="SUPFAM" id="SSF56059">
    <property type="entry name" value="Glutathione synthetase ATP-binding domain-like"/>
    <property type="match status" value="1"/>
</dbReference>
<dbReference type="SUPFAM" id="SSF51735">
    <property type="entry name" value="NAD(P)-binding Rossmann-fold domains"/>
    <property type="match status" value="1"/>
</dbReference>
<dbReference type="Proteomes" id="UP000266622">
    <property type="component" value="Unassembled WGS sequence"/>
</dbReference>
<dbReference type="Pfam" id="PF15632">
    <property type="entry name" value="ATPgrasp_Ter"/>
    <property type="match status" value="1"/>
</dbReference>
<organism evidence="3 4">
    <name type="scientific">Candidatus Nanoclepta minutus</name>
    <dbReference type="NCBI Taxonomy" id="1940235"/>
    <lineage>
        <taxon>Archaea</taxon>
        <taxon>Nanobdellota</taxon>
        <taxon>Candidatus Nanoclepta</taxon>
    </lineage>
</organism>
<evidence type="ECO:0000313" key="3">
    <source>
        <dbReference type="EMBL" id="RIB35348.1"/>
    </source>
</evidence>
<name>A0A397WMS4_9ARCH</name>
<comment type="caution">
    <text evidence="3">The sequence shown here is derived from an EMBL/GenBank/DDBJ whole genome shotgun (WGS) entry which is preliminary data.</text>
</comment>
<evidence type="ECO:0000259" key="2">
    <source>
        <dbReference type="PROSITE" id="PS50975"/>
    </source>
</evidence>
<dbReference type="Gene3D" id="3.40.50.20">
    <property type="match status" value="1"/>
</dbReference>
<evidence type="ECO:0000313" key="4">
    <source>
        <dbReference type="Proteomes" id="UP000266622"/>
    </source>
</evidence>
<dbReference type="InterPro" id="IPR048764">
    <property type="entry name" value="PylC_N"/>
</dbReference>
<accession>A0A397WMS4</accession>
<dbReference type="InterPro" id="IPR011761">
    <property type="entry name" value="ATP-grasp"/>
</dbReference>
<proteinExistence type="predicted"/>